<dbReference type="PANTHER" id="PTHR42305">
    <property type="entry name" value="MEMBRANE PROTEIN RV1733C-RELATED"/>
    <property type="match status" value="1"/>
</dbReference>
<evidence type="ECO:0000256" key="2">
    <source>
        <dbReference type="SAM" id="Phobius"/>
    </source>
</evidence>
<reference evidence="3" key="1">
    <citation type="submission" date="2024-05" db="EMBL/GenBank/DDBJ databases">
        <title>Whole genome shotgun sequence of Streptomyces hydrogenans NBRC 13475.</title>
        <authorList>
            <person name="Komaki H."/>
            <person name="Tamura T."/>
        </authorList>
    </citation>
    <scope>NUCLEOTIDE SEQUENCE</scope>
    <source>
        <strain evidence="3">NBRC 13475</strain>
    </source>
</reference>
<feature type="region of interest" description="Disordered" evidence="1">
    <location>
        <begin position="67"/>
        <end position="88"/>
    </location>
</feature>
<keyword evidence="2" id="KW-1133">Transmembrane helix</keyword>
<dbReference type="InterPro" id="IPR039708">
    <property type="entry name" value="MT1774/Rv1733c-like"/>
</dbReference>
<dbReference type="RefSeq" id="WP_043225098.1">
    <property type="nucleotide sequence ID" value="NZ_BNDW01000019.1"/>
</dbReference>
<keyword evidence="2" id="KW-0472">Membrane</keyword>
<protein>
    <recommendedName>
        <fullName evidence="5">Transmembrane protein</fullName>
    </recommendedName>
</protein>
<name>A0ABQ3PC63_9ACTN</name>
<keyword evidence="4" id="KW-1185">Reference proteome</keyword>
<dbReference type="PANTHER" id="PTHR42305:SF1">
    <property type="entry name" value="MEMBRANE PROTEIN RV1733C-RELATED"/>
    <property type="match status" value="1"/>
</dbReference>
<keyword evidence="2" id="KW-0812">Transmembrane</keyword>
<organism evidence="3 4">
    <name type="scientific">Streptomyces hydrogenans</name>
    <dbReference type="NCBI Taxonomy" id="1873719"/>
    <lineage>
        <taxon>Bacteria</taxon>
        <taxon>Bacillati</taxon>
        <taxon>Actinomycetota</taxon>
        <taxon>Actinomycetes</taxon>
        <taxon>Kitasatosporales</taxon>
        <taxon>Streptomycetaceae</taxon>
        <taxon>Streptomyces</taxon>
    </lineage>
</organism>
<feature type="transmembrane region" description="Helical" evidence="2">
    <location>
        <begin position="148"/>
        <end position="168"/>
    </location>
</feature>
<evidence type="ECO:0000256" key="1">
    <source>
        <dbReference type="SAM" id="MobiDB-lite"/>
    </source>
</evidence>
<dbReference type="EMBL" id="BNDW01000019">
    <property type="protein sequence ID" value="GHI22593.1"/>
    <property type="molecule type" value="Genomic_DNA"/>
</dbReference>
<sequence>MRAVTGLWRWRHNPLRRGTDLVEAWVALVAVLALCLAVPAAGYAAGSAARQSLQRAAHAQQAGRVATTAHVLRSAPTPPSAAASSDQAAEQRFRRAVVARWTAPDGTSRTGTVTTSRGSSSPGDSFALWTDRTGRPVTAPLAQDTARAHAVLVGLTVAVLAGVAVELVRRLVMRHLRMRRYARLDRAWASVGPDWGRTGAGS</sequence>
<dbReference type="Proteomes" id="UP001052739">
    <property type="component" value="Unassembled WGS sequence"/>
</dbReference>
<comment type="caution">
    <text evidence="3">The sequence shown here is derived from an EMBL/GenBank/DDBJ whole genome shotgun (WGS) entry which is preliminary data.</text>
</comment>
<feature type="transmembrane region" description="Helical" evidence="2">
    <location>
        <begin position="21"/>
        <end position="45"/>
    </location>
</feature>
<evidence type="ECO:0000313" key="4">
    <source>
        <dbReference type="Proteomes" id="UP001052739"/>
    </source>
</evidence>
<feature type="region of interest" description="Disordered" evidence="1">
    <location>
        <begin position="104"/>
        <end position="129"/>
    </location>
</feature>
<accession>A0ABQ3PC63</accession>
<feature type="compositionally biased region" description="Low complexity" evidence="1">
    <location>
        <begin position="106"/>
        <end position="121"/>
    </location>
</feature>
<evidence type="ECO:0000313" key="3">
    <source>
        <dbReference type="EMBL" id="GHI22593.1"/>
    </source>
</evidence>
<proteinExistence type="predicted"/>
<gene>
    <name evidence="3" type="ORF">Shyd_39640</name>
</gene>
<evidence type="ECO:0008006" key="5">
    <source>
        <dbReference type="Google" id="ProtNLM"/>
    </source>
</evidence>